<organism evidence="1 2">
    <name type="scientific">Pseudoduganella ginsengisoli</name>
    <dbReference type="NCBI Taxonomy" id="1462440"/>
    <lineage>
        <taxon>Bacteria</taxon>
        <taxon>Pseudomonadati</taxon>
        <taxon>Pseudomonadota</taxon>
        <taxon>Betaproteobacteria</taxon>
        <taxon>Burkholderiales</taxon>
        <taxon>Oxalobacteraceae</taxon>
        <taxon>Telluria group</taxon>
        <taxon>Pseudoduganella</taxon>
    </lineage>
</organism>
<sequence length="83" mass="9250">MLHTHAVNNTVTISLDQPVYLADTDSIRSTYRAIMLNGVTTRMVTSSEHDALPNTVENTVKFDAMTQYLSMANTDEFARILSV</sequence>
<protein>
    <submittedName>
        <fullName evidence="1">Uncharacterized protein</fullName>
    </submittedName>
</protein>
<comment type="caution">
    <text evidence="1">The sequence shown here is derived from an EMBL/GenBank/DDBJ whole genome shotgun (WGS) entry which is preliminary data.</text>
</comment>
<dbReference type="Proteomes" id="UP000484015">
    <property type="component" value="Unassembled WGS sequence"/>
</dbReference>
<proteinExistence type="predicted"/>
<dbReference type="RefSeq" id="WP_155440729.1">
    <property type="nucleotide sequence ID" value="NZ_WNLA01000015.1"/>
</dbReference>
<evidence type="ECO:0000313" key="2">
    <source>
        <dbReference type="Proteomes" id="UP000484015"/>
    </source>
</evidence>
<gene>
    <name evidence="1" type="ORF">GM668_20025</name>
</gene>
<dbReference type="EMBL" id="WNLA01000015">
    <property type="protein sequence ID" value="MTW04371.1"/>
    <property type="molecule type" value="Genomic_DNA"/>
</dbReference>
<keyword evidence="2" id="KW-1185">Reference proteome</keyword>
<dbReference type="AlphaFoldDB" id="A0A6L6Q534"/>
<name>A0A6L6Q534_9BURK</name>
<evidence type="ECO:0000313" key="1">
    <source>
        <dbReference type="EMBL" id="MTW04371.1"/>
    </source>
</evidence>
<accession>A0A6L6Q534</accession>
<reference evidence="1 2" key="1">
    <citation type="submission" date="2019-11" db="EMBL/GenBank/DDBJ databases">
        <title>Type strains purchased from KCTC, JCM and DSMZ.</title>
        <authorList>
            <person name="Lu H."/>
        </authorList>
    </citation>
    <scope>NUCLEOTIDE SEQUENCE [LARGE SCALE GENOMIC DNA]</scope>
    <source>
        <strain evidence="1 2">KCTC 42409</strain>
    </source>
</reference>